<dbReference type="InterPro" id="IPR027806">
    <property type="entry name" value="HARBI1_dom"/>
</dbReference>
<keyword evidence="2" id="KW-0479">Metal-binding</keyword>
<feature type="domain" description="DDE Tnp4" evidence="3">
    <location>
        <begin position="7"/>
        <end position="85"/>
    </location>
</feature>
<name>A0ABQ9ILK6_9NEOP</name>
<evidence type="ECO:0000259" key="3">
    <source>
        <dbReference type="Pfam" id="PF13359"/>
    </source>
</evidence>
<reference evidence="4 5" key="1">
    <citation type="submission" date="2023-02" db="EMBL/GenBank/DDBJ databases">
        <title>LHISI_Scaffold_Assembly.</title>
        <authorList>
            <person name="Stuart O.P."/>
            <person name="Cleave R."/>
            <person name="Magrath M.J.L."/>
            <person name="Mikheyev A.S."/>
        </authorList>
    </citation>
    <scope>NUCLEOTIDE SEQUENCE [LARGE SCALE GENOMIC DNA]</scope>
    <source>
        <strain evidence="4">Daus_M_001</strain>
        <tissue evidence="4">Leg muscle</tissue>
    </source>
</reference>
<dbReference type="Pfam" id="PF13359">
    <property type="entry name" value="DDE_Tnp_4"/>
    <property type="match status" value="1"/>
</dbReference>
<gene>
    <name evidence="4" type="ORF">PR048_002908</name>
</gene>
<evidence type="ECO:0000313" key="5">
    <source>
        <dbReference type="Proteomes" id="UP001159363"/>
    </source>
</evidence>
<sequence>MDCRTCPNTVLLGDSGYHLKEWLIVPAHNEVANPAVHSFNKAHKSTRRIVKNSLGILKEKSPCLHYLRVQPTFAANIFKCCVAKCNFSRDGNEDVGLPDGENEEGNIEVQI</sequence>
<proteinExistence type="predicted"/>
<organism evidence="4 5">
    <name type="scientific">Dryococelus australis</name>
    <dbReference type="NCBI Taxonomy" id="614101"/>
    <lineage>
        <taxon>Eukaryota</taxon>
        <taxon>Metazoa</taxon>
        <taxon>Ecdysozoa</taxon>
        <taxon>Arthropoda</taxon>
        <taxon>Hexapoda</taxon>
        <taxon>Insecta</taxon>
        <taxon>Pterygota</taxon>
        <taxon>Neoptera</taxon>
        <taxon>Polyneoptera</taxon>
        <taxon>Phasmatodea</taxon>
        <taxon>Verophasmatodea</taxon>
        <taxon>Anareolatae</taxon>
        <taxon>Phasmatidae</taxon>
        <taxon>Eurycanthinae</taxon>
        <taxon>Dryococelus</taxon>
    </lineage>
</organism>
<comment type="caution">
    <text evidence="4">The sequence shown here is derived from an EMBL/GenBank/DDBJ whole genome shotgun (WGS) entry which is preliminary data.</text>
</comment>
<keyword evidence="5" id="KW-1185">Reference proteome</keyword>
<dbReference type="EMBL" id="JARBHB010000001">
    <property type="protein sequence ID" value="KAJ8897559.1"/>
    <property type="molecule type" value="Genomic_DNA"/>
</dbReference>
<evidence type="ECO:0000313" key="4">
    <source>
        <dbReference type="EMBL" id="KAJ8897559.1"/>
    </source>
</evidence>
<evidence type="ECO:0000256" key="1">
    <source>
        <dbReference type="ARBA" id="ARBA00001968"/>
    </source>
</evidence>
<comment type="cofactor">
    <cofactor evidence="1">
        <name>a divalent metal cation</name>
        <dbReference type="ChEBI" id="CHEBI:60240"/>
    </cofactor>
</comment>
<evidence type="ECO:0000256" key="2">
    <source>
        <dbReference type="ARBA" id="ARBA00022723"/>
    </source>
</evidence>
<protein>
    <recommendedName>
        <fullName evidence="3">DDE Tnp4 domain-containing protein</fullName>
    </recommendedName>
</protein>
<accession>A0ABQ9ILK6</accession>
<dbReference type="Proteomes" id="UP001159363">
    <property type="component" value="Chromosome 1"/>
</dbReference>